<dbReference type="Pfam" id="PF03169">
    <property type="entry name" value="OPT"/>
    <property type="match status" value="1"/>
</dbReference>
<evidence type="ECO:0000256" key="5">
    <source>
        <dbReference type="ARBA" id="ARBA00022989"/>
    </source>
</evidence>
<feature type="transmembrane region" description="Helical" evidence="8">
    <location>
        <begin position="76"/>
        <end position="96"/>
    </location>
</feature>
<evidence type="ECO:0000313" key="10">
    <source>
        <dbReference type="Proteomes" id="UP000631114"/>
    </source>
</evidence>
<keyword evidence="10" id="KW-1185">Reference proteome</keyword>
<evidence type="ECO:0000256" key="7">
    <source>
        <dbReference type="SAM" id="MobiDB-lite"/>
    </source>
</evidence>
<gene>
    <name evidence="9" type="ORF">IFM89_026924</name>
</gene>
<name>A0A835GZK7_9MAGN</name>
<dbReference type="Proteomes" id="UP000631114">
    <property type="component" value="Unassembled WGS sequence"/>
</dbReference>
<dbReference type="InterPro" id="IPR045035">
    <property type="entry name" value="YSL-like"/>
</dbReference>
<comment type="caution">
    <text evidence="9">The sequence shown here is derived from an EMBL/GenBank/DDBJ whole genome shotgun (WGS) entry which is preliminary data.</text>
</comment>
<sequence length="685" mass="75334">MDDNRKVEALENGKKDGEQPLTEEQVFEEKEEVFPWSQQITPRSIGVSTLLSVVFTFVVMKLNVTTGIVPSLNVPAGLLGFFFVKIWIYVLSRFGIQSKKFTRQENTVIQTSVVASSGVAFSSGLASYVLGMSGNVASQAGTGNTPSNIKNLSLQWIIPFVFCVSFQGLFSIVPMRKTMILGYKLTYPSGTATANLINSFHTPKGEELALKKVKILFYSFGGSFLWAFFQWFFTASDNCGFASFPTFGLKAFKYKFYFDFSTTYVGVGMLCSHFINLSMAFGAIVSWGIMWPLIEKRKGDWYSADLPSSSLSSLQGYKVFITIAIILADGLFSFVYVLWKVISNMKKLNKDLPVSGDPDIKEAATVGYDEQRRTKYFLKDNIPMYWSLIGYVALAAISSGLVPLIYHQLKFYHILVIYLIAPVLAFCNSYGCGLTDWSLASSYGKIAILVLSAWVGDADGGVIAGLAACGVMMSIVSSASDLMQDFRTGYLTLSSSRSMFFSQIIGTVIGCITSPLIFWYFFYKAYPDMGQKGSAYPAPFGAVYRGIALIGVQGTSALPKHCLNLCLGFFIGTIVLNIVRELLAHKKFRVSKFIPSPMAMAIPFYLGPYFVIDMCVGSVIKFVWEKMNKANADAFVPATASGLICGDSLWGMPAAILSLVGVKPPLCMKFLSSADNDRVTKFLDG</sequence>
<keyword evidence="6 8" id="KW-0472">Membrane</keyword>
<dbReference type="GO" id="GO:0016020">
    <property type="term" value="C:membrane"/>
    <property type="evidence" value="ECO:0007669"/>
    <property type="project" value="UniProtKB-SubCell"/>
</dbReference>
<feature type="compositionally biased region" description="Basic and acidic residues" evidence="7">
    <location>
        <begin position="1"/>
        <end position="18"/>
    </location>
</feature>
<dbReference type="NCBIfam" id="TIGR00728">
    <property type="entry name" value="OPT_sfam"/>
    <property type="match status" value="1"/>
</dbReference>
<feature type="transmembrane region" description="Helical" evidence="8">
    <location>
        <begin position="600"/>
        <end position="620"/>
    </location>
</feature>
<dbReference type="AlphaFoldDB" id="A0A835GZK7"/>
<feature type="transmembrane region" description="Helical" evidence="8">
    <location>
        <begin position="215"/>
        <end position="233"/>
    </location>
</feature>
<reference evidence="9 10" key="1">
    <citation type="submission" date="2020-10" db="EMBL/GenBank/DDBJ databases">
        <title>The Coptis chinensis genome and diversification of protoberbering-type alkaloids.</title>
        <authorList>
            <person name="Wang B."/>
            <person name="Shu S."/>
            <person name="Song C."/>
            <person name="Liu Y."/>
        </authorList>
    </citation>
    <scope>NUCLEOTIDE SEQUENCE [LARGE SCALE GENOMIC DNA]</scope>
    <source>
        <strain evidence="9">HL-2020</strain>
        <tissue evidence="9">Leaf</tissue>
    </source>
</reference>
<keyword evidence="3" id="KW-0813">Transport</keyword>
<feature type="transmembrane region" description="Helical" evidence="8">
    <location>
        <begin position="108"/>
        <end position="130"/>
    </location>
</feature>
<feature type="transmembrane region" description="Helical" evidence="8">
    <location>
        <begin position="411"/>
        <end position="431"/>
    </location>
</feature>
<dbReference type="PANTHER" id="PTHR31645">
    <property type="entry name" value="OLIGOPEPTIDE TRANSPORTER YGL114W-RELATED"/>
    <property type="match status" value="1"/>
</dbReference>
<evidence type="ECO:0000256" key="2">
    <source>
        <dbReference type="ARBA" id="ARBA00010276"/>
    </source>
</evidence>
<feature type="transmembrane region" description="Helical" evidence="8">
    <location>
        <begin position="558"/>
        <end position="579"/>
    </location>
</feature>
<feature type="transmembrane region" description="Helical" evidence="8">
    <location>
        <begin position="45"/>
        <end position="64"/>
    </location>
</feature>
<comment type="similarity">
    <text evidence="2">Belongs to the YSL (TC 2.A.67.2) family.</text>
</comment>
<dbReference type="EMBL" id="JADFTS010000009">
    <property type="protein sequence ID" value="KAF9589669.1"/>
    <property type="molecule type" value="Genomic_DNA"/>
</dbReference>
<accession>A0A835GZK7</accession>
<feature type="region of interest" description="Disordered" evidence="7">
    <location>
        <begin position="1"/>
        <end position="22"/>
    </location>
</feature>
<proteinExistence type="inferred from homology"/>
<feature type="transmembrane region" description="Helical" evidence="8">
    <location>
        <begin position="156"/>
        <end position="175"/>
    </location>
</feature>
<feature type="transmembrane region" description="Helical" evidence="8">
    <location>
        <begin position="500"/>
        <end position="522"/>
    </location>
</feature>
<evidence type="ECO:0000256" key="6">
    <source>
        <dbReference type="ARBA" id="ARBA00023136"/>
    </source>
</evidence>
<comment type="subcellular location">
    <subcellularLocation>
        <location evidence="1">Membrane</location>
        <topology evidence="1">Multi-pass membrane protein</topology>
    </subcellularLocation>
</comment>
<dbReference type="OrthoDB" id="627262at2759"/>
<dbReference type="GO" id="GO:0035673">
    <property type="term" value="F:oligopeptide transmembrane transporter activity"/>
    <property type="evidence" value="ECO:0007669"/>
    <property type="project" value="InterPro"/>
</dbReference>
<keyword evidence="4 8" id="KW-0812">Transmembrane</keyword>
<organism evidence="9 10">
    <name type="scientific">Coptis chinensis</name>
    <dbReference type="NCBI Taxonomy" id="261450"/>
    <lineage>
        <taxon>Eukaryota</taxon>
        <taxon>Viridiplantae</taxon>
        <taxon>Streptophyta</taxon>
        <taxon>Embryophyta</taxon>
        <taxon>Tracheophyta</taxon>
        <taxon>Spermatophyta</taxon>
        <taxon>Magnoliopsida</taxon>
        <taxon>Ranunculales</taxon>
        <taxon>Ranunculaceae</taxon>
        <taxon>Coptidoideae</taxon>
        <taxon>Coptis</taxon>
    </lineage>
</organism>
<feature type="transmembrane region" description="Helical" evidence="8">
    <location>
        <begin position="264"/>
        <end position="289"/>
    </location>
</feature>
<keyword evidence="5 8" id="KW-1133">Transmembrane helix</keyword>
<evidence type="ECO:0000256" key="4">
    <source>
        <dbReference type="ARBA" id="ARBA00022692"/>
    </source>
</evidence>
<evidence type="ECO:0000256" key="8">
    <source>
        <dbReference type="SAM" id="Phobius"/>
    </source>
</evidence>
<dbReference type="InterPro" id="IPR004813">
    <property type="entry name" value="OPT"/>
</dbReference>
<evidence type="ECO:0000256" key="1">
    <source>
        <dbReference type="ARBA" id="ARBA00004141"/>
    </source>
</evidence>
<feature type="transmembrane region" description="Helical" evidence="8">
    <location>
        <begin position="384"/>
        <end position="404"/>
    </location>
</feature>
<protein>
    <submittedName>
        <fullName evidence="9">Uncharacterized protein</fullName>
    </submittedName>
</protein>
<dbReference type="PANTHER" id="PTHR31645:SF20">
    <property type="entry name" value="METAL-NICOTIANAMINE TRANSPORTER YSL7"/>
    <property type="match status" value="1"/>
</dbReference>
<feature type="transmembrane region" description="Helical" evidence="8">
    <location>
        <begin position="319"/>
        <end position="339"/>
    </location>
</feature>
<evidence type="ECO:0000256" key="3">
    <source>
        <dbReference type="ARBA" id="ARBA00022448"/>
    </source>
</evidence>
<evidence type="ECO:0000313" key="9">
    <source>
        <dbReference type="EMBL" id="KAF9589669.1"/>
    </source>
</evidence>